<name>A0A3Q0RIC6_AMPCI</name>
<keyword evidence="2" id="KW-1185">Reference proteome</keyword>
<proteinExistence type="predicted"/>
<reference evidence="1" key="2">
    <citation type="submission" date="2025-09" db="UniProtKB">
        <authorList>
            <consortium name="Ensembl"/>
        </authorList>
    </citation>
    <scope>IDENTIFICATION</scope>
</reference>
<dbReference type="Proteomes" id="UP000261340">
    <property type="component" value="Unplaced"/>
</dbReference>
<sequence>SLSFLPMCEHKLIDRQLSLSCHIYTHCMRPHTNKPSSHAEHTFCTVSWMREFGKLMFSPRSREEVIWRRRREQEADRDEL</sequence>
<organism evidence="1 2">
    <name type="scientific">Amphilophus citrinellus</name>
    <name type="common">Midas cichlid</name>
    <name type="synonym">Cichlasoma citrinellum</name>
    <dbReference type="NCBI Taxonomy" id="61819"/>
    <lineage>
        <taxon>Eukaryota</taxon>
        <taxon>Metazoa</taxon>
        <taxon>Chordata</taxon>
        <taxon>Craniata</taxon>
        <taxon>Vertebrata</taxon>
        <taxon>Euteleostomi</taxon>
        <taxon>Actinopterygii</taxon>
        <taxon>Neopterygii</taxon>
        <taxon>Teleostei</taxon>
        <taxon>Neoteleostei</taxon>
        <taxon>Acanthomorphata</taxon>
        <taxon>Ovalentaria</taxon>
        <taxon>Cichlomorphae</taxon>
        <taxon>Cichliformes</taxon>
        <taxon>Cichlidae</taxon>
        <taxon>New World cichlids</taxon>
        <taxon>Cichlasomatinae</taxon>
        <taxon>Heroini</taxon>
        <taxon>Amphilophus</taxon>
    </lineage>
</organism>
<dbReference type="AlphaFoldDB" id="A0A3Q0RIC6"/>
<protein>
    <submittedName>
        <fullName evidence="1">Uncharacterized protein</fullName>
    </submittedName>
</protein>
<evidence type="ECO:0000313" key="2">
    <source>
        <dbReference type="Proteomes" id="UP000261340"/>
    </source>
</evidence>
<dbReference type="Ensembl" id="ENSACIT00000010642.1">
    <property type="protein sequence ID" value="ENSACIP00000010346.1"/>
    <property type="gene ID" value="ENSACIG00000008097.1"/>
</dbReference>
<accession>A0A3Q0RIC6</accession>
<reference evidence="1" key="1">
    <citation type="submission" date="2025-08" db="UniProtKB">
        <authorList>
            <consortium name="Ensembl"/>
        </authorList>
    </citation>
    <scope>IDENTIFICATION</scope>
</reference>
<evidence type="ECO:0000313" key="1">
    <source>
        <dbReference type="Ensembl" id="ENSACIP00000010346.1"/>
    </source>
</evidence>